<sequence length="425" mass="46755">MLVSDEHDDAAGPKGGDRRVLLIAFHFPPDASSTGRLRTLAFARHLRARRWKPWVLAPAPRVYERLDTQGLEDIPADVHVQRSQALDARRHLGWRGRYLSATAIPDRWISWYPSAVRAGLRLIRRQRIDALWSTYPIATTHLVGASLARLSGLPWIADFRDPVVPAGTSAQKRAMRAMERWTIKRADRIVFTTPGARSRYAERFPDAANRMHVIANGFEGETVATVPSPSRGAGGPVKLVHSGLLYREGRNPVPFFEAIARLREASVITPDTLEVVLRASGHEAAYAEELARLGIDDIVTLAPPVGYREALAEQAGAHGLLLFQGGEFNAQIPAKVFEYLRIGRPVIALTPPDSDTAELLRTTGGALRAPIDDAEEIAAVLRDFMIRLDGDDMPEIDAKALSGYTRKAGAMKLAGLLDELTGIER</sequence>
<comment type="caution">
    <text evidence="2">The sequence shown here is derived from an EMBL/GenBank/DDBJ whole genome shotgun (WGS) entry which is preliminary data.</text>
</comment>
<dbReference type="Pfam" id="PF13579">
    <property type="entry name" value="Glyco_trans_4_4"/>
    <property type="match status" value="1"/>
</dbReference>
<dbReference type="GO" id="GO:0016757">
    <property type="term" value="F:glycosyltransferase activity"/>
    <property type="evidence" value="ECO:0007669"/>
    <property type="project" value="UniProtKB-ARBA"/>
</dbReference>
<dbReference type="Gene3D" id="3.40.50.2000">
    <property type="entry name" value="Glycogen Phosphorylase B"/>
    <property type="match status" value="2"/>
</dbReference>
<dbReference type="SUPFAM" id="SSF53756">
    <property type="entry name" value="UDP-Glycosyltransferase/glycogen phosphorylase"/>
    <property type="match status" value="1"/>
</dbReference>
<evidence type="ECO:0000313" key="3">
    <source>
        <dbReference type="Proteomes" id="UP000283993"/>
    </source>
</evidence>
<dbReference type="Proteomes" id="UP000283993">
    <property type="component" value="Unassembled WGS sequence"/>
</dbReference>
<dbReference type="EMBL" id="AYKH01000012">
    <property type="protein sequence ID" value="ROO27675.1"/>
    <property type="molecule type" value="Genomic_DNA"/>
</dbReference>
<proteinExistence type="predicted"/>
<feature type="domain" description="Glycosyltransferase subfamily 4-like N-terminal" evidence="1">
    <location>
        <begin position="38"/>
        <end position="217"/>
    </location>
</feature>
<protein>
    <recommendedName>
        <fullName evidence="1">Glycosyltransferase subfamily 4-like N-terminal domain-containing protein</fullName>
    </recommendedName>
</protein>
<evidence type="ECO:0000313" key="2">
    <source>
        <dbReference type="EMBL" id="ROO27675.1"/>
    </source>
</evidence>
<keyword evidence="3" id="KW-1185">Reference proteome</keyword>
<accession>A0A423PPY8</accession>
<reference evidence="2 3" key="1">
    <citation type="submission" date="2013-10" db="EMBL/GenBank/DDBJ databases">
        <title>Salinisphaera orenii MK-B5 Genome Sequencing.</title>
        <authorList>
            <person name="Lai Q."/>
            <person name="Li C."/>
            <person name="Shao Z."/>
        </authorList>
    </citation>
    <scope>NUCLEOTIDE SEQUENCE [LARGE SCALE GENOMIC DNA]</scope>
    <source>
        <strain evidence="2 3">MK-B5</strain>
    </source>
</reference>
<dbReference type="AlphaFoldDB" id="A0A423PPY8"/>
<evidence type="ECO:0000259" key="1">
    <source>
        <dbReference type="Pfam" id="PF13579"/>
    </source>
</evidence>
<dbReference type="InterPro" id="IPR028098">
    <property type="entry name" value="Glyco_trans_4-like_N"/>
</dbReference>
<name>A0A423PPY8_9GAMM</name>
<organism evidence="2 3">
    <name type="scientific">Salinisphaera orenii MK-B5</name>
    <dbReference type="NCBI Taxonomy" id="856730"/>
    <lineage>
        <taxon>Bacteria</taxon>
        <taxon>Pseudomonadati</taxon>
        <taxon>Pseudomonadota</taxon>
        <taxon>Gammaproteobacteria</taxon>
        <taxon>Salinisphaerales</taxon>
        <taxon>Salinisphaeraceae</taxon>
        <taxon>Salinisphaera</taxon>
    </lineage>
</organism>
<gene>
    <name evidence="2" type="ORF">SAOR_07470</name>
</gene>